<evidence type="ECO:0000256" key="1">
    <source>
        <dbReference type="ARBA" id="ARBA00005061"/>
    </source>
</evidence>
<accession>A0A6N9TND3</accession>
<dbReference type="Pfam" id="PF01242">
    <property type="entry name" value="PTPS"/>
    <property type="match status" value="1"/>
</dbReference>
<reference evidence="8 9" key="1">
    <citation type="submission" date="2020-02" db="EMBL/GenBank/DDBJ databases">
        <title>Comparative genomics of sulfur disproportionating microorganisms.</title>
        <authorList>
            <person name="Ward L.M."/>
            <person name="Bertran E."/>
            <person name="Johnston D.T."/>
        </authorList>
    </citation>
    <scope>NUCLEOTIDE SEQUENCE [LARGE SCALE GENOMIC DNA]</scope>
    <source>
        <strain evidence="8 9">DSM 100025</strain>
    </source>
</reference>
<keyword evidence="5 7" id="KW-0479">Metal-binding</keyword>
<feature type="active site" description="Proton acceptor" evidence="6">
    <location>
        <position position="23"/>
    </location>
</feature>
<organism evidence="8 9">
    <name type="scientific">Dissulfurirhabdus thermomarina</name>
    <dbReference type="NCBI Taxonomy" id="1765737"/>
    <lineage>
        <taxon>Bacteria</taxon>
        <taxon>Deltaproteobacteria</taxon>
        <taxon>Dissulfurirhabdaceae</taxon>
        <taxon>Dissulfurirhabdus</taxon>
    </lineage>
</organism>
<feature type="active site" description="Charge relay system" evidence="6">
    <location>
        <position position="67"/>
    </location>
</feature>
<dbReference type="GO" id="GO:0046872">
    <property type="term" value="F:metal ion binding"/>
    <property type="evidence" value="ECO:0007669"/>
    <property type="project" value="UniProtKB-KW"/>
</dbReference>
<evidence type="ECO:0000256" key="4">
    <source>
        <dbReference type="ARBA" id="ARBA00048807"/>
    </source>
</evidence>
<comment type="similarity">
    <text evidence="2 5">Belongs to the PTPS family. QueD subfamily.</text>
</comment>
<evidence type="ECO:0000256" key="6">
    <source>
        <dbReference type="PIRSR" id="PIRSR006113-1"/>
    </source>
</evidence>
<feature type="binding site" evidence="7">
    <location>
        <position position="27"/>
    </location>
    <ligand>
        <name>Zn(2+)</name>
        <dbReference type="ChEBI" id="CHEBI:29105"/>
    </ligand>
</feature>
<feature type="active site" description="Charge relay system" evidence="6">
    <location>
        <position position="113"/>
    </location>
</feature>
<evidence type="ECO:0000313" key="9">
    <source>
        <dbReference type="Proteomes" id="UP000469346"/>
    </source>
</evidence>
<keyword evidence="5" id="KW-0671">Queuosine biosynthesis</keyword>
<evidence type="ECO:0000256" key="5">
    <source>
        <dbReference type="PIRNR" id="PIRNR006113"/>
    </source>
</evidence>
<feature type="binding site" evidence="7">
    <location>
        <position position="14"/>
    </location>
    <ligand>
        <name>Zn(2+)</name>
        <dbReference type="ChEBI" id="CHEBI:29105"/>
    </ligand>
</feature>
<evidence type="ECO:0000313" key="8">
    <source>
        <dbReference type="EMBL" id="NDY42765.1"/>
    </source>
</evidence>
<dbReference type="RefSeq" id="WP_163298897.1">
    <property type="nucleotide sequence ID" value="NZ_JAAGRR010000083.1"/>
</dbReference>
<dbReference type="UniPathway" id="UPA00391"/>
<proteinExistence type="inferred from homology"/>
<comment type="pathway">
    <text evidence="1 5">Purine metabolism; 7-cyano-7-deazaguanine biosynthesis.</text>
</comment>
<keyword evidence="9" id="KW-1185">Reference proteome</keyword>
<dbReference type="EC" id="4.-.-.-" evidence="5"/>
<keyword evidence="5" id="KW-0456">Lyase</keyword>
<comment type="cofactor">
    <cofactor evidence="5 7">
        <name>Zn(2+)</name>
        <dbReference type="ChEBI" id="CHEBI:29105"/>
    </cofactor>
    <text evidence="5 7">Binds 1 zinc ion per subunit.</text>
</comment>
<dbReference type="PANTHER" id="PTHR12589:SF8">
    <property type="entry name" value="6-CARBOXY-5,6,7,8-TETRAHYDROPTERIN SYNTHASE"/>
    <property type="match status" value="1"/>
</dbReference>
<dbReference type="PIRSF" id="PIRSF006113">
    <property type="entry name" value="PTP_synth"/>
    <property type="match status" value="1"/>
</dbReference>
<evidence type="ECO:0000256" key="7">
    <source>
        <dbReference type="PIRSR" id="PIRSR006113-2"/>
    </source>
</evidence>
<feature type="binding site" evidence="7">
    <location>
        <position position="29"/>
    </location>
    <ligand>
        <name>Zn(2+)</name>
        <dbReference type="ChEBI" id="CHEBI:29105"/>
    </ligand>
</feature>
<dbReference type="InterPro" id="IPR007115">
    <property type="entry name" value="6-PTP_synth/QueD"/>
</dbReference>
<protein>
    <recommendedName>
        <fullName evidence="3 5">6-carboxy-5,6,7,8-tetrahydropterin synthase</fullName>
        <ecNumber evidence="5">4.-.-.-</ecNumber>
    </recommendedName>
</protein>
<sequence length="132" mass="14588">MYEIFCRTHFSAAHYLRDYPGDCEHLHGHNWEVEAVVRAEGLNEIGVGIDFRDLKAALGTVLEELDHTNINDHPAFQDRNPSSEHLAAYIHRRLGEEIAAHPGVRVARVTVCETPKTGVTYIEDPSSGGAAG</sequence>
<dbReference type="InterPro" id="IPR038418">
    <property type="entry name" value="6-PTP_synth/QueD_sf"/>
</dbReference>
<keyword evidence="5 7" id="KW-0862">Zinc</keyword>
<evidence type="ECO:0000256" key="2">
    <source>
        <dbReference type="ARBA" id="ARBA00008900"/>
    </source>
</evidence>
<dbReference type="Proteomes" id="UP000469346">
    <property type="component" value="Unassembled WGS sequence"/>
</dbReference>
<dbReference type="GO" id="GO:0070497">
    <property type="term" value="F:6-carboxytetrahydropterin synthase activity"/>
    <property type="evidence" value="ECO:0007669"/>
    <property type="project" value="UniProtKB-EC"/>
</dbReference>
<dbReference type="GO" id="GO:0008616">
    <property type="term" value="P:tRNA queuosine(34) biosynthetic process"/>
    <property type="evidence" value="ECO:0007669"/>
    <property type="project" value="UniProtKB-KW"/>
</dbReference>
<dbReference type="AlphaFoldDB" id="A0A6N9TND3"/>
<comment type="catalytic activity">
    <reaction evidence="4 5">
        <text>7,8-dihydroneopterin 3'-triphosphate + H2O = 6-carboxy-5,6,7,8-tetrahydropterin + triphosphate + acetaldehyde + 2 H(+)</text>
        <dbReference type="Rhea" id="RHEA:27966"/>
        <dbReference type="ChEBI" id="CHEBI:15343"/>
        <dbReference type="ChEBI" id="CHEBI:15377"/>
        <dbReference type="ChEBI" id="CHEBI:15378"/>
        <dbReference type="ChEBI" id="CHEBI:18036"/>
        <dbReference type="ChEBI" id="CHEBI:58462"/>
        <dbReference type="ChEBI" id="CHEBI:61032"/>
        <dbReference type="EC" id="4.1.2.50"/>
    </reaction>
</comment>
<dbReference type="NCBIfam" id="TIGR03367">
    <property type="entry name" value="queuosine_QueD"/>
    <property type="match status" value="1"/>
</dbReference>
<name>A0A6N9TND3_DISTH</name>
<gene>
    <name evidence="8" type="primary">queD</name>
    <name evidence="8" type="ORF">G3N55_07910</name>
</gene>
<evidence type="ECO:0000256" key="3">
    <source>
        <dbReference type="ARBA" id="ARBA00018141"/>
    </source>
</evidence>
<comment type="caution">
    <text evidence="8">The sequence shown here is derived from an EMBL/GenBank/DDBJ whole genome shotgun (WGS) entry which is preliminary data.</text>
</comment>
<dbReference type="EMBL" id="JAAGRR010000083">
    <property type="protein sequence ID" value="NDY42765.1"/>
    <property type="molecule type" value="Genomic_DNA"/>
</dbReference>
<dbReference type="SUPFAM" id="SSF55620">
    <property type="entry name" value="Tetrahydrobiopterin biosynthesis enzymes-like"/>
    <property type="match status" value="1"/>
</dbReference>
<dbReference type="PANTHER" id="PTHR12589">
    <property type="entry name" value="PYRUVOYL TETRAHYDROBIOPTERIN SYNTHASE"/>
    <property type="match status" value="1"/>
</dbReference>
<dbReference type="Gene3D" id="3.30.479.10">
    <property type="entry name" value="6-pyruvoyl tetrahydropterin synthase/QueD"/>
    <property type="match status" value="1"/>
</dbReference>